<organism evidence="1 2">
    <name type="scientific">Chitinivibrio alkaliphilus ACht1</name>
    <dbReference type="NCBI Taxonomy" id="1313304"/>
    <lineage>
        <taxon>Bacteria</taxon>
        <taxon>Pseudomonadati</taxon>
        <taxon>Fibrobacterota</taxon>
        <taxon>Chitinivibrionia</taxon>
        <taxon>Chitinivibrionales</taxon>
        <taxon>Chitinivibrionaceae</taxon>
        <taxon>Chitinivibrio</taxon>
    </lineage>
</organism>
<accession>U7D6R7</accession>
<dbReference type="STRING" id="1313304.CALK_2386"/>
<sequence>MQANDSEIKSGRHPKSYFLGVHKEGNQYRGQILYLPFHFYEPGKEDDYLKAYDDMNSFLMNSGKMQEVQ</sequence>
<protein>
    <submittedName>
        <fullName evidence="1">Uncharacterized protein</fullName>
    </submittedName>
</protein>
<dbReference type="AlphaFoldDB" id="U7D6R7"/>
<name>U7D6R7_9BACT</name>
<proteinExistence type="predicted"/>
<dbReference type="EMBL" id="ASJR01000033">
    <property type="protein sequence ID" value="ERP30777.1"/>
    <property type="molecule type" value="Genomic_DNA"/>
</dbReference>
<dbReference type="Proteomes" id="UP000017148">
    <property type="component" value="Unassembled WGS sequence"/>
</dbReference>
<gene>
    <name evidence="1" type="ORF">CALK_2386</name>
</gene>
<keyword evidence="2" id="KW-1185">Reference proteome</keyword>
<reference evidence="1 2" key="1">
    <citation type="journal article" date="2013" name="Environ. Microbiol.">
        <title>Genome analysis of Chitinivibrio alkaliphilus gen. nov., sp. nov., a novel extremely haloalkaliphilic anaerobic chitinolytic bacterium from the candidate phylum Termite Group 3.</title>
        <authorList>
            <person name="Sorokin D.Y."/>
            <person name="Gumerov V.M."/>
            <person name="Rakitin A.L."/>
            <person name="Beletsky A.V."/>
            <person name="Damste J.S."/>
            <person name="Muyzer G."/>
            <person name="Mardanov A.V."/>
            <person name="Ravin N.V."/>
        </authorList>
    </citation>
    <scope>NUCLEOTIDE SEQUENCE [LARGE SCALE GENOMIC DNA]</scope>
    <source>
        <strain evidence="1 2">ACht1</strain>
    </source>
</reference>
<comment type="caution">
    <text evidence="1">The sequence shown here is derived from an EMBL/GenBank/DDBJ whole genome shotgun (WGS) entry which is preliminary data.</text>
</comment>
<evidence type="ECO:0000313" key="2">
    <source>
        <dbReference type="Proteomes" id="UP000017148"/>
    </source>
</evidence>
<evidence type="ECO:0000313" key="1">
    <source>
        <dbReference type="EMBL" id="ERP30777.1"/>
    </source>
</evidence>